<sequence>MQMLTSDQTFNQPYQVIQVTFIEDYLEEMSHLLIHVVEGGASIGFLPGVTLEDAMTYWSNVIQPEIQLLIAVKDEMIVGTIQLHMCMKPNGVHRVEIAKLMVHPDFRRLGIGRALMLSAENVARSLGKEIIILDTRKGDSSNHLYLSLEYILAGSIPYYTKSSEGFESTNIYYKALTKNTMEYQDLD</sequence>
<dbReference type="PROSITE" id="PS51186">
    <property type="entry name" value="GNAT"/>
    <property type="match status" value="1"/>
</dbReference>
<dbReference type="InterPro" id="IPR016181">
    <property type="entry name" value="Acyl_CoA_acyltransferase"/>
</dbReference>
<evidence type="ECO:0000256" key="1">
    <source>
        <dbReference type="ARBA" id="ARBA00022679"/>
    </source>
</evidence>
<dbReference type="STRING" id="360911.EAT1b_0096"/>
<reference evidence="4 5" key="1">
    <citation type="journal article" date="2011" name="J. Bacteriol.">
        <title>Complete genome sequence of the Thermophilic Bacterium Exiguobacterium sp. AT1b.</title>
        <authorList>
            <person name="Vishnivetskaya T.A."/>
            <person name="Lucas S."/>
            <person name="Copeland A."/>
            <person name="Lapidus A."/>
            <person name="Glavina Del Rio T."/>
            <person name="Dalin E."/>
            <person name="Tice H."/>
            <person name="Bruce D.C."/>
            <person name="Goodwin L.A."/>
            <person name="Pitluck S."/>
            <person name="Saunders E."/>
            <person name="Brettin T."/>
            <person name="Detter C."/>
            <person name="Han C."/>
            <person name="Larimer F."/>
            <person name="Land M.L."/>
            <person name="Hauser L.J."/>
            <person name="Kyrpides N.C."/>
            <person name="Ovchinnikova G."/>
            <person name="Kathariou S."/>
            <person name="Ramaley R.F."/>
            <person name="Rodrigues D.F."/>
            <person name="Hendrix C."/>
            <person name="Richardson P."/>
            <person name="Tiedje J.M."/>
        </authorList>
    </citation>
    <scope>NUCLEOTIDE SEQUENCE [LARGE SCALE GENOMIC DNA]</scope>
    <source>
        <strain evidence="5">ATCC BAA-1283 / AT1b</strain>
    </source>
</reference>
<protein>
    <submittedName>
        <fullName evidence="4">GCN5-related N-acetyltransferase</fullName>
    </submittedName>
</protein>
<dbReference type="InterPro" id="IPR000182">
    <property type="entry name" value="GNAT_dom"/>
</dbReference>
<proteinExistence type="predicted"/>
<organism evidence="4 5">
    <name type="scientific">Exiguobacterium sp. (strain ATCC BAA-1283 / AT1b)</name>
    <dbReference type="NCBI Taxonomy" id="360911"/>
    <lineage>
        <taxon>Bacteria</taxon>
        <taxon>Bacillati</taxon>
        <taxon>Bacillota</taxon>
        <taxon>Bacilli</taxon>
        <taxon>Bacillales</taxon>
        <taxon>Bacillales Family XII. Incertae Sedis</taxon>
        <taxon>Exiguobacterium</taxon>
    </lineage>
</organism>
<dbReference type="eggNOG" id="COG0456">
    <property type="taxonomic scope" value="Bacteria"/>
</dbReference>
<dbReference type="SUPFAM" id="SSF55729">
    <property type="entry name" value="Acyl-CoA N-acyltransferases (Nat)"/>
    <property type="match status" value="1"/>
</dbReference>
<gene>
    <name evidence="4" type="ordered locus">EAT1b_0096</name>
</gene>
<dbReference type="Proteomes" id="UP000000716">
    <property type="component" value="Chromosome"/>
</dbReference>
<dbReference type="CDD" id="cd04301">
    <property type="entry name" value="NAT_SF"/>
    <property type="match status" value="1"/>
</dbReference>
<evidence type="ECO:0000313" key="4">
    <source>
        <dbReference type="EMBL" id="ACQ69030.1"/>
    </source>
</evidence>
<keyword evidence="2" id="KW-0012">Acyltransferase</keyword>
<dbReference type="GO" id="GO:0016747">
    <property type="term" value="F:acyltransferase activity, transferring groups other than amino-acyl groups"/>
    <property type="evidence" value="ECO:0007669"/>
    <property type="project" value="InterPro"/>
</dbReference>
<evidence type="ECO:0000313" key="5">
    <source>
        <dbReference type="Proteomes" id="UP000000716"/>
    </source>
</evidence>
<dbReference type="InterPro" id="IPR050832">
    <property type="entry name" value="Bact_Acetyltransf"/>
</dbReference>
<keyword evidence="1" id="KW-0808">Transferase</keyword>
<dbReference type="Pfam" id="PF00583">
    <property type="entry name" value="Acetyltransf_1"/>
    <property type="match status" value="1"/>
</dbReference>
<keyword evidence="5" id="KW-1185">Reference proteome</keyword>
<dbReference type="HOGENOM" id="CLU_077728_1_1_9"/>
<dbReference type="KEGG" id="eat:EAT1b_0096"/>
<dbReference type="AlphaFoldDB" id="C4L184"/>
<dbReference type="Gene3D" id="3.40.630.30">
    <property type="match status" value="1"/>
</dbReference>
<feature type="domain" description="N-acetyltransferase" evidence="3">
    <location>
        <begin position="16"/>
        <end position="187"/>
    </location>
</feature>
<name>C4L184_EXISA</name>
<dbReference type="PANTHER" id="PTHR43877">
    <property type="entry name" value="AMINOALKYLPHOSPHONATE N-ACETYLTRANSFERASE-RELATED-RELATED"/>
    <property type="match status" value="1"/>
</dbReference>
<dbReference type="RefSeq" id="WP_012726149.1">
    <property type="nucleotide sequence ID" value="NC_012673.1"/>
</dbReference>
<accession>C4L184</accession>
<evidence type="ECO:0000256" key="2">
    <source>
        <dbReference type="ARBA" id="ARBA00023315"/>
    </source>
</evidence>
<dbReference type="EMBL" id="CP001615">
    <property type="protein sequence ID" value="ACQ69030.1"/>
    <property type="molecule type" value="Genomic_DNA"/>
</dbReference>
<evidence type="ECO:0000259" key="3">
    <source>
        <dbReference type="PROSITE" id="PS51186"/>
    </source>
</evidence>